<evidence type="ECO:0000313" key="2">
    <source>
        <dbReference type="Proteomes" id="UP000054007"/>
    </source>
</evidence>
<proteinExistence type="predicted"/>
<sequence length="199" mass="21561">MSSTRSQPIHARVSSSTDALSGESRTCGIVMIIIPSCLSFNSSRPPSLFSPSRRLAFSLRILAQPLHIPTIHTSPRQAHPRCLNPIAHPNAVAHQQMKEGRFLCAGATDAAGESQTESLYGYYIFILNMLIYIDHGTGEADGHDLPSYLGLSLVLCSSTVSLTLSTSSLPACGIRDAQTPCTSSHYHVHQVQTLFHLHP</sequence>
<organism evidence="1 2">
    <name type="scientific">Cylindrobasidium torrendii FP15055 ss-10</name>
    <dbReference type="NCBI Taxonomy" id="1314674"/>
    <lineage>
        <taxon>Eukaryota</taxon>
        <taxon>Fungi</taxon>
        <taxon>Dikarya</taxon>
        <taxon>Basidiomycota</taxon>
        <taxon>Agaricomycotina</taxon>
        <taxon>Agaricomycetes</taxon>
        <taxon>Agaricomycetidae</taxon>
        <taxon>Agaricales</taxon>
        <taxon>Marasmiineae</taxon>
        <taxon>Physalacriaceae</taxon>
        <taxon>Cylindrobasidium</taxon>
    </lineage>
</organism>
<dbReference type="AlphaFoldDB" id="A0A0D7AZG3"/>
<protein>
    <submittedName>
        <fullName evidence="1">Uncharacterized protein</fullName>
    </submittedName>
</protein>
<name>A0A0D7AZG3_9AGAR</name>
<reference evidence="1 2" key="1">
    <citation type="journal article" date="2015" name="Fungal Genet. Biol.">
        <title>Evolution of novel wood decay mechanisms in Agaricales revealed by the genome sequences of Fistulina hepatica and Cylindrobasidium torrendii.</title>
        <authorList>
            <person name="Floudas D."/>
            <person name="Held B.W."/>
            <person name="Riley R."/>
            <person name="Nagy L.G."/>
            <person name="Koehler G."/>
            <person name="Ransdell A.S."/>
            <person name="Younus H."/>
            <person name="Chow J."/>
            <person name="Chiniquy J."/>
            <person name="Lipzen A."/>
            <person name="Tritt A."/>
            <person name="Sun H."/>
            <person name="Haridas S."/>
            <person name="LaButti K."/>
            <person name="Ohm R.A."/>
            <person name="Kues U."/>
            <person name="Blanchette R.A."/>
            <person name="Grigoriev I.V."/>
            <person name="Minto R.E."/>
            <person name="Hibbett D.S."/>
        </authorList>
    </citation>
    <scope>NUCLEOTIDE SEQUENCE [LARGE SCALE GENOMIC DNA]</scope>
    <source>
        <strain evidence="1 2">FP15055 ss-10</strain>
    </source>
</reference>
<gene>
    <name evidence="1" type="ORF">CYLTODRAFT_142659</name>
</gene>
<accession>A0A0D7AZG3</accession>
<dbReference type="EMBL" id="KN880707">
    <property type="protein sequence ID" value="KIY63284.1"/>
    <property type="molecule type" value="Genomic_DNA"/>
</dbReference>
<evidence type="ECO:0000313" key="1">
    <source>
        <dbReference type="EMBL" id="KIY63284.1"/>
    </source>
</evidence>
<keyword evidence="2" id="KW-1185">Reference proteome</keyword>
<dbReference type="Proteomes" id="UP000054007">
    <property type="component" value="Unassembled WGS sequence"/>
</dbReference>